<reference evidence="2 3" key="1">
    <citation type="journal article" date="2020" name="Nature">
        <title>Bacterial chemolithoautotrophy via manganese oxidation.</title>
        <authorList>
            <person name="Yu H."/>
            <person name="Leadbetter J.R."/>
        </authorList>
    </citation>
    <scope>NUCLEOTIDE SEQUENCE [LARGE SCALE GENOMIC DNA]</scope>
    <source>
        <strain evidence="2 3">RBP-1</strain>
    </source>
</reference>
<dbReference type="PROSITE" id="PS50905">
    <property type="entry name" value="FERRITIN_LIKE"/>
    <property type="match status" value="1"/>
</dbReference>
<dbReference type="GO" id="GO:0016491">
    <property type="term" value="F:oxidoreductase activity"/>
    <property type="evidence" value="ECO:0007669"/>
    <property type="project" value="InterPro"/>
</dbReference>
<evidence type="ECO:0000259" key="1">
    <source>
        <dbReference type="PROSITE" id="PS50905"/>
    </source>
</evidence>
<keyword evidence="3" id="KW-1185">Reference proteome</keyword>
<dbReference type="RefSeq" id="WP_168108412.1">
    <property type="nucleotide sequence ID" value="NZ_VTOX01000005.1"/>
</dbReference>
<dbReference type="GO" id="GO:0046872">
    <property type="term" value="F:metal ion binding"/>
    <property type="evidence" value="ECO:0007669"/>
    <property type="project" value="InterPro"/>
</dbReference>
<dbReference type="InterPro" id="IPR052753">
    <property type="entry name" value="Rbr2/Nigerythrin"/>
</dbReference>
<dbReference type="PANTHER" id="PTHR33746">
    <property type="entry name" value="RUBRERYTHRIN"/>
    <property type="match status" value="1"/>
</dbReference>
<evidence type="ECO:0000313" key="2">
    <source>
        <dbReference type="EMBL" id="NKE67290.1"/>
    </source>
</evidence>
<gene>
    <name evidence="2" type="ORF">RAMLITH_15805</name>
</gene>
<name>A0A7X6DHK9_9BURK</name>
<dbReference type="Proteomes" id="UP000521868">
    <property type="component" value="Unassembled WGS sequence"/>
</dbReference>
<dbReference type="AlphaFoldDB" id="A0A7X6DHK9"/>
<sequence>MAALKGSKTEENLKAAFAGESQANRRYLYFANKADVEGQNDVAALFRSTAEGETGHAHGHLEWLEQCGDPATGLPIGRTRENLQAAVAGETHEYTDMYPGMARTARDEGFDEIADWFETLAKAERSHANRYTKALNELTD</sequence>
<dbReference type="InterPro" id="IPR012347">
    <property type="entry name" value="Ferritin-like"/>
</dbReference>
<dbReference type="InterPro" id="IPR003251">
    <property type="entry name" value="Rr_diiron-bd_dom"/>
</dbReference>
<dbReference type="Gene3D" id="1.20.1260.10">
    <property type="match status" value="1"/>
</dbReference>
<feature type="domain" description="Ferritin-like diiron" evidence="1">
    <location>
        <begin position="3"/>
        <end position="140"/>
    </location>
</feature>
<dbReference type="SUPFAM" id="SSF47240">
    <property type="entry name" value="Ferritin-like"/>
    <property type="match status" value="1"/>
</dbReference>
<protein>
    <submittedName>
        <fullName evidence="2">Rubrerythrin</fullName>
    </submittedName>
</protein>
<evidence type="ECO:0000313" key="3">
    <source>
        <dbReference type="Proteomes" id="UP000521868"/>
    </source>
</evidence>
<dbReference type="PANTHER" id="PTHR33746:SF4">
    <property type="entry name" value="RUBRERYTHRIN"/>
    <property type="match status" value="1"/>
</dbReference>
<dbReference type="InterPro" id="IPR009078">
    <property type="entry name" value="Ferritin-like_SF"/>
</dbReference>
<dbReference type="EMBL" id="VTOX01000005">
    <property type="protein sequence ID" value="NKE67290.1"/>
    <property type="molecule type" value="Genomic_DNA"/>
</dbReference>
<organism evidence="2 3">
    <name type="scientific">Ramlibacter lithotrophicus</name>
    <dbReference type="NCBI Taxonomy" id="2606681"/>
    <lineage>
        <taxon>Bacteria</taxon>
        <taxon>Pseudomonadati</taxon>
        <taxon>Pseudomonadota</taxon>
        <taxon>Betaproteobacteria</taxon>
        <taxon>Burkholderiales</taxon>
        <taxon>Comamonadaceae</taxon>
        <taxon>Ramlibacter</taxon>
    </lineage>
</organism>
<dbReference type="CDD" id="cd01041">
    <property type="entry name" value="Rubrerythrin"/>
    <property type="match status" value="1"/>
</dbReference>
<accession>A0A7X6DHK9</accession>
<dbReference type="Pfam" id="PF02915">
    <property type="entry name" value="Rubrerythrin"/>
    <property type="match status" value="1"/>
</dbReference>
<comment type="caution">
    <text evidence="2">The sequence shown here is derived from an EMBL/GenBank/DDBJ whole genome shotgun (WGS) entry which is preliminary data.</text>
</comment>
<proteinExistence type="predicted"/>
<dbReference type="InterPro" id="IPR009040">
    <property type="entry name" value="Ferritin-like_diiron"/>
</dbReference>